<dbReference type="InterPro" id="IPR032675">
    <property type="entry name" value="LRR_dom_sf"/>
</dbReference>
<reference evidence="1 2" key="1">
    <citation type="submission" date="2024-04" db="EMBL/GenBank/DDBJ databases">
        <title>Tritrichomonas musculus Genome.</title>
        <authorList>
            <person name="Alves-Ferreira E."/>
            <person name="Grigg M."/>
            <person name="Lorenzi H."/>
            <person name="Galac M."/>
        </authorList>
    </citation>
    <scope>NUCLEOTIDE SEQUENCE [LARGE SCALE GENOMIC DNA]</scope>
    <source>
        <strain evidence="1 2">EAF2021</strain>
    </source>
</reference>
<dbReference type="InterPro" id="IPR026906">
    <property type="entry name" value="LRR_5"/>
</dbReference>
<gene>
    <name evidence="1" type="ORF">M9Y10_035910</name>
</gene>
<evidence type="ECO:0000313" key="1">
    <source>
        <dbReference type="EMBL" id="KAK8837966.1"/>
    </source>
</evidence>
<comment type="caution">
    <text evidence="1">The sequence shown here is derived from an EMBL/GenBank/DDBJ whole genome shotgun (WGS) entry which is preliminary data.</text>
</comment>
<keyword evidence="2" id="KW-1185">Reference proteome</keyword>
<accession>A0ABR2GWC5</accession>
<evidence type="ECO:0000313" key="2">
    <source>
        <dbReference type="Proteomes" id="UP001470230"/>
    </source>
</evidence>
<dbReference type="Pfam" id="PF13306">
    <property type="entry name" value="LRR_5"/>
    <property type="match status" value="2"/>
</dbReference>
<dbReference type="Gene3D" id="3.80.10.10">
    <property type="entry name" value="Ribonuclease Inhibitor"/>
    <property type="match status" value="1"/>
</dbReference>
<protein>
    <submittedName>
        <fullName evidence="1">Uncharacterized protein</fullName>
    </submittedName>
</protein>
<proteinExistence type="predicted"/>
<organism evidence="1 2">
    <name type="scientific">Tritrichomonas musculus</name>
    <dbReference type="NCBI Taxonomy" id="1915356"/>
    <lineage>
        <taxon>Eukaryota</taxon>
        <taxon>Metamonada</taxon>
        <taxon>Parabasalia</taxon>
        <taxon>Tritrichomonadida</taxon>
        <taxon>Tritrichomonadidae</taxon>
        <taxon>Tritrichomonas</taxon>
    </lineage>
</organism>
<dbReference type="EMBL" id="JAPFFF010000057">
    <property type="protein sequence ID" value="KAK8837966.1"/>
    <property type="molecule type" value="Genomic_DNA"/>
</dbReference>
<name>A0ABR2GWC5_9EUKA</name>
<dbReference type="Proteomes" id="UP001470230">
    <property type="component" value="Unassembled WGS sequence"/>
</dbReference>
<sequence length="174" mass="19680">MSKEIEIENGLQVEINTEELTATVIRSPNVTGTMIVPRYAISEKKKYKIISIGCDAFAGAKFDSLIFAEDSEVESFEDSSFCGASFKKPKIPPKLNKLDGHWCLAVEDLIDIEVSRKNELFSYYDNKYLVGKSGAESDVFDILYYARCDIKEAVIPPQIKIIHNYSFNNHPKLQ</sequence>